<evidence type="ECO:0000313" key="2">
    <source>
        <dbReference type="Proteomes" id="UP000595437"/>
    </source>
</evidence>
<protein>
    <submittedName>
        <fullName evidence="1">Uncharacterized protein</fullName>
    </submittedName>
</protein>
<name>A0A7T8GW10_CALRO</name>
<evidence type="ECO:0000313" key="1">
    <source>
        <dbReference type="EMBL" id="QQP38853.1"/>
    </source>
</evidence>
<keyword evidence="2" id="KW-1185">Reference proteome</keyword>
<accession>A0A7T8GW10</accession>
<dbReference type="Proteomes" id="UP000595437">
    <property type="component" value="Chromosome 14"/>
</dbReference>
<dbReference type="AlphaFoldDB" id="A0A7T8GW10"/>
<feature type="non-terminal residue" evidence="1">
    <location>
        <position position="86"/>
    </location>
</feature>
<gene>
    <name evidence="1" type="ORF">FKW44_019550</name>
</gene>
<dbReference type="EMBL" id="CP045903">
    <property type="protein sequence ID" value="QQP38853.1"/>
    <property type="molecule type" value="Genomic_DNA"/>
</dbReference>
<sequence length="86" mass="9427">SSIFEISGDEGAMEEIGKEIKDLLARECEALSDDACVECGENYKQTTYRFQLCGHKVCYGKCIQSIALSSNVLPLRCPSKVMSDLG</sequence>
<proteinExistence type="predicted"/>
<organism evidence="1 2">
    <name type="scientific">Caligus rogercresseyi</name>
    <name type="common">Sea louse</name>
    <dbReference type="NCBI Taxonomy" id="217165"/>
    <lineage>
        <taxon>Eukaryota</taxon>
        <taxon>Metazoa</taxon>
        <taxon>Ecdysozoa</taxon>
        <taxon>Arthropoda</taxon>
        <taxon>Crustacea</taxon>
        <taxon>Multicrustacea</taxon>
        <taxon>Hexanauplia</taxon>
        <taxon>Copepoda</taxon>
        <taxon>Siphonostomatoida</taxon>
        <taxon>Caligidae</taxon>
        <taxon>Caligus</taxon>
    </lineage>
</organism>
<feature type="non-terminal residue" evidence="1">
    <location>
        <position position="1"/>
    </location>
</feature>
<reference evidence="2" key="1">
    <citation type="submission" date="2021-01" db="EMBL/GenBank/DDBJ databases">
        <title>Caligus Genome Assembly.</title>
        <authorList>
            <person name="Gallardo-Escarate C."/>
        </authorList>
    </citation>
    <scope>NUCLEOTIDE SEQUENCE [LARGE SCALE GENOMIC DNA]</scope>
</reference>